<dbReference type="RefSeq" id="WP_209515116.1">
    <property type="nucleotide sequence ID" value="NZ_JAGIOH010000001.1"/>
</dbReference>
<keyword evidence="8" id="KW-1185">Reference proteome</keyword>
<gene>
    <name evidence="7" type="ORF">JO379_002737</name>
</gene>
<proteinExistence type="inferred from homology"/>
<dbReference type="InterPro" id="IPR050723">
    <property type="entry name" value="CFA/CMAS"/>
</dbReference>
<dbReference type="InterPro" id="IPR029063">
    <property type="entry name" value="SAM-dependent_MTases_sf"/>
</dbReference>
<dbReference type="InterPro" id="IPR003333">
    <property type="entry name" value="CMAS"/>
</dbReference>
<evidence type="ECO:0000256" key="2">
    <source>
        <dbReference type="ARBA" id="ARBA00022603"/>
    </source>
</evidence>
<organism evidence="7 8">
    <name type="scientific">Streptomyces syringium</name>
    <dbReference type="NCBI Taxonomy" id="76729"/>
    <lineage>
        <taxon>Bacteria</taxon>
        <taxon>Bacillati</taxon>
        <taxon>Actinomycetota</taxon>
        <taxon>Actinomycetes</taxon>
        <taxon>Kitasatosporales</taxon>
        <taxon>Streptomycetaceae</taxon>
        <taxon>Streptomyces</taxon>
    </lineage>
</organism>
<dbReference type="GO" id="GO:0008825">
    <property type="term" value="F:cyclopropane-fatty-acyl-phospholipid synthase activity"/>
    <property type="evidence" value="ECO:0007669"/>
    <property type="project" value="UniProtKB-EC"/>
</dbReference>
<name>A0ABS4Y3B2_9ACTN</name>
<evidence type="ECO:0000256" key="4">
    <source>
        <dbReference type="ARBA" id="ARBA00022691"/>
    </source>
</evidence>
<dbReference type="GO" id="GO:0032259">
    <property type="term" value="P:methylation"/>
    <property type="evidence" value="ECO:0007669"/>
    <property type="project" value="UniProtKB-KW"/>
</dbReference>
<dbReference type="EMBL" id="JAGIOH010000001">
    <property type="protein sequence ID" value="MBP2403268.1"/>
    <property type="molecule type" value="Genomic_DNA"/>
</dbReference>
<dbReference type="GeneID" id="91569606"/>
<protein>
    <submittedName>
        <fullName evidence="7">Cyclopropane-fatty-acyl-phospholipid synthase</fullName>
        <ecNumber evidence="7">2.1.1.79</ecNumber>
    </submittedName>
</protein>
<dbReference type="SUPFAM" id="SSF53335">
    <property type="entry name" value="S-adenosyl-L-methionine-dependent methyltransferases"/>
    <property type="match status" value="1"/>
</dbReference>
<evidence type="ECO:0000256" key="3">
    <source>
        <dbReference type="ARBA" id="ARBA00022679"/>
    </source>
</evidence>
<dbReference type="PANTHER" id="PTHR43667:SF1">
    <property type="entry name" value="CYCLOPROPANE-FATTY-ACYL-PHOSPHOLIPID SYNTHASE"/>
    <property type="match status" value="1"/>
</dbReference>
<evidence type="ECO:0000313" key="7">
    <source>
        <dbReference type="EMBL" id="MBP2403268.1"/>
    </source>
</evidence>
<evidence type="ECO:0000256" key="1">
    <source>
        <dbReference type="ARBA" id="ARBA00010815"/>
    </source>
</evidence>
<dbReference type="InterPro" id="IPR020803">
    <property type="entry name" value="MeTfrase_dom"/>
</dbReference>
<dbReference type="SMART" id="SM00828">
    <property type="entry name" value="PKS_MT"/>
    <property type="match status" value="1"/>
</dbReference>
<dbReference type="Pfam" id="PF02353">
    <property type="entry name" value="CMAS"/>
    <property type="match status" value="1"/>
</dbReference>
<dbReference type="PIRSF" id="PIRSF003085">
    <property type="entry name" value="CMAS"/>
    <property type="match status" value="1"/>
</dbReference>
<dbReference type="CDD" id="cd02440">
    <property type="entry name" value="AdoMet_MTases"/>
    <property type="match status" value="1"/>
</dbReference>
<dbReference type="Gene3D" id="3.40.50.150">
    <property type="entry name" value="Vaccinia Virus protein VP39"/>
    <property type="match status" value="1"/>
</dbReference>
<evidence type="ECO:0000256" key="5">
    <source>
        <dbReference type="ARBA" id="ARBA00023098"/>
    </source>
</evidence>
<sequence length="439" mass="48207">MADAAGRLTALAEQVLGAPLPVRLRAWDRSESGPPGTPVLVIRRRRALRRLLWKPGELGLARAWVAGDLDIDGDLYEALDLLSGSLWERGEGSATRTSGLAALLTALRDAGTRGAGIELIKIAGPWLPPSPPPEEAPRPRGGPLHTLRRDKAAISHHYDVGNTFYERVLGPSMVYSCAYWAGPGSTLEEAQHAKLDLVCRKLALEPGQRLLDVGCGWGSMVLHAAREYGVSAVGITLSEEQAAYARKRVAEAGLADRVEIRVQDYRETFDGPFDAISSIGMAEHVGSARYAEYAAELYGLLKPGGRLLNHQIARRPLRDEGAYEVDEFIDRYVFPDGELAPVGRTVGQLERAGFEVRDVEALREHYALTLRRWVANLEAHWDEAVRLSSPGRARVWRLYMAASALSFERNRIGVNQVLAVRTPESGASGLSLRTREWRG</sequence>
<keyword evidence="3 7" id="KW-0808">Transferase</keyword>
<keyword evidence="5" id="KW-0443">Lipid metabolism</keyword>
<dbReference type="Proteomes" id="UP001519291">
    <property type="component" value="Unassembled WGS sequence"/>
</dbReference>
<feature type="domain" description="Polyketide synthase-like methyltransferase" evidence="6">
    <location>
        <begin position="164"/>
        <end position="405"/>
    </location>
</feature>
<keyword evidence="4" id="KW-0949">S-adenosyl-L-methionine</keyword>
<evidence type="ECO:0000259" key="6">
    <source>
        <dbReference type="SMART" id="SM00828"/>
    </source>
</evidence>
<accession>A0ABS4Y3B2</accession>
<reference evidence="7 8" key="1">
    <citation type="submission" date="2021-03" db="EMBL/GenBank/DDBJ databases">
        <title>Sequencing the genomes of 1000 actinobacteria strains.</title>
        <authorList>
            <person name="Klenk H.-P."/>
        </authorList>
    </citation>
    <scope>NUCLEOTIDE SEQUENCE [LARGE SCALE GENOMIC DNA]</scope>
    <source>
        <strain evidence="7 8">DSM 41480</strain>
    </source>
</reference>
<comment type="caution">
    <text evidence="7">The sequence shown here is derived from an EMBL/GenBank/DDBJ whole genome shotgun (WGS) entry which is preliminary data.</text>
</comment>
<evidence type="ECO:0000313" key="8">
    <source>
        <dbReference type="Proteomes" id="UP001519291"/>
    </source>
</evidence>
<keyword evidence="2 7" id="KW-0489">Methyltransferase</keyword>
<comment type="similarity">
    <text evidence="1">Belongs to the CFA/CMAS family.</text>
</comment>
<dbReference type="EC" id="2.1.1.79" evidence="7"/>
<dbReference type="PANTHER" id="PTHR43667">
    <property type="entry name" value="CYCLOPROPANE-FATTY-ACYL-PHOSPHOLIPID SYNTHASE"/>
    <property type="match status" value="1"/>
</dbReference>